<reference evidence="2" key="1">
    <citation type="submission" date="2022-05" db="EMBL/GenBank/DDBJ databases">
        <title>The Musa troglodytarum L. genome provides insights into the mechanism of non-climacteric behaviour and enrichment of carotenoids.</title>
        <authorList>
            <person name="Wang J."/>
        </authorList>
    </citation>
    <scope>NUCLEOTIDE SEQUENCE</scope>
    <source>
        <tissue evidence="2">Leaf</tissue>
    </source>
</reference>
<feature type="region of interest" description="Disordered" evidence="1">
    <location>
        <begin position="208"/>
        <end position="241"/>
    </location>
</feature>
<dbReference type="EMBL" id="CP097502">
    <property type="protein sequence ID" value="URD72638.1"/>
    <property type="molecule type" value="Genomic_DNA"/>
</dbReference>
<accession>A0A9E7E8Y8</accession>
<sequence length="241" mass="26560">MISCHGEHNAGTCKSQTGTDGWCRPAWGSERNQAIDGLSPHSSSSSDQILTARKNPIPLPSIFDGGREEVGVSKTTIHSSTPTIDKLTEPKTGLFPWPSFITPADFSGAERGVGAFAVVVMASAGVDLRGLFTRRFRAFDWLGEPPQFCKPLGCSKKKKRTTTTTTVVVWEVKSFPDAEVKKKKKKRRKADVPTATCVLRTSTHCRQKEAKQRAFSQRQVAQRHSPPPLSSRRALHAIRYT</sequence>
<name>A0A9E7E8Y8_9LILI</name>
<organism evidence="2 3">
    <name type="scientific">Musa troglodytarum</name>
    <name type="common">fe'i banana</name>
    <dbReference type="NCBI Taxonomy" id="320322"/>
    <lineage>
        <taxon>Eukaryota</taxon>
        <taxon>Viridiplantae</taxon>
        <taxon>Streptophyta</taxon>
        <taxon>Embryophyta</taxon>
        <taxon>Tracheophyta</taxon>
        <taxon>Spermatophyta</taxon>
        <taxon>Magnoliopsida</taxon>
        <taxon>Liliopsida</taxon>
        <taxon>Zingiberales</taxon>
        <taxon>Musaceae</taxon>
        <taxon>Musa</taxon>
    </lineage>
</organism>
<protein>
    <submittedName>
        <fullName evidence="2">Uncharacterized protein</fullName>
    </submittedName>
</protein>
<keyword evidence="3" id="KW-1185">Reference proteome</keyword>
<dbReference type="Proteomes" id="UP001055439">
    <property type="component" value="Chromosome 1"/>
</dbReference>
<evidence type="ECO:0000313" key="2">
    <source>
        <dbReference type="EMBL" id="URD72638.1"/>
    </source>
</evidence>
<dbReference type="AlphaFoldDB" id="A0A9E7E8Y8"/>
<evidence type="ECO:0000256" key="1">
    <source>
        <dbReference type="SAM" id="MobiDB-lite"/>
    </source>
</evidence>
<gene>
    <name evidence="2" type="ORF">MUK42_36315</name>
</gene>
<evidence type="ECO:0000313" key="3">
    <source>
        <dbReference type="Proteomes" id="UP001055439"/>
    </source>
</evidence>
<proteinExistence type="predicted"/>